<keyword evidence="5 6" id="KW-0472">Membrane</keyword>
<evidence type="ECO:0000256" key="5">
    <source>
        <dbReference type="ARBA" id="ARBA00023136"/>
    </source>
</evidence>
<dbReference type="CDD" id="cd16380">
    <property type="entry name" value="YitT_C"/>
    <property type="match status" value="1"/>
</dbReference>
<dbReference type="InterPro" id="IPR003740">
    <property type="entry name" value="YitT"/>
</dbReference>
<feature type="transmembrane region" description="Helical" evidence="6">
    <location>
        <begin position="109"/>
        <end position="127"/>
    </location>
</feature>
<dbReference type="Gene3D" id="3.30.70.120">
    <property type="match status" value="1"/>
</dbReference>
<evidence type="ECO:0000313" key="8">
    <source>
        <dbReference type="EMBL" id="MBK1468291.1"/>
    </source>
</evidence>
<dbReference type="PIRSF" id="PIRSF006483">
    <property type="entry name" value="Membrane_protein_YitT"/>
    <property type="match status" value="1"/>
</dbReference>
<feature type="transmembrane region" description="Helical" evidence="6">
    <location>
        <begin position="9"/>
        <end position="27"/>
    </location>
</feature>
<comment type="subcellular location">
    <subcellularLocation>
        <location evidence="1">Cell membrane</location>
        <topology evidence="1">Multi-pass membrane protein</topology>
    </subcellularLocation>
</comment>
<keyword evidence="3 6" id="KW-0812">Transmembrane</keyword>
<feature type="transmembrane region" description="Helical" evidence="6">
    <location>
        <begin position="174"/>
        <end position="193"/>
    </location>
</feature>
<protein>
    <submittedName>
        <fullName evidence="8">YitT family protein</fullName>
    </submittedName>
</protein>
<dbReference type="PANTHER" id="PTHR33545:SF5">
    <property type="entry name" value="UPF0750 MEMBRANE PROTEIN YITT"/>
    <property type="match status" value="1"/>
</dbReference>
<organism evidence="8 9">
    <name type="scientific">Parvimonas parva</name>
    <dbReference type="NCBI Taxonomy" id="2769485"/>
    <lineage>
        <taxon>Bacteria</taxon>
        <taxon>Bacillati</taxon>
        <taxon>Bacillota</taxon>
        <taxon>Tissierellia</taxon>
        <taxon>Tissierellales</taxon>
        <taxon>Peptoniphilaceae</taxon>
        <taxon>Parvimonas</taxon>
    </lineage>
</organism>
<dbReference type="EMBL" id="JACVDA010000006">
    <property type="protein sequence ID" value="MBK1468291.1"/>
    <property type="molecule type" value="Genomic_DNA"/>
</dbReference>
<evidence type="ECO:0000256" key="4">
    <source>
        <dbReference type="ARBA" id="ARBA00022989"/>
    </source>
</evidence>
<accession>A0ABS1C867</accession>
<evidence type="ECO:0000256" key="3">
    <source>
        <dbReference type="ARBA" id="ARBA00022692"/>
    </source>
</evidence>
<evidence type="ECO:0000256" key="2">
    <source>
        <dbReference type="ARBA" id="ARBA00022475"/>
    </source>
</evidence>
<keyword evidence="2" id="KW-1003">Cell membrane</keyword>
<feature type="transmembrane region" description="Helical" evidence="6">
    <location>
        <begin position="147"/>
        <end position="168"/>
    </location>
</feature>
<dbReference type="RefSeq" id="WP_201275253.1">
    <property type="nucleotide sequence ID" value="NZ_JACVDA010000006.1"/>
</dbReference>
<dbReference type="Pfam" id="PF02588">
    <property type="entry name" value="YitT_membrane"/>
    <property type="match status" value="1"/>
</dbReference>
<feature type="domain" description="DUF2179" evidence="7">
    <location>
        <begin position="222"/>
        <end position="276"/>
    </location>
</feature>
<comment type="caution">
    <text evidence="8">The sequence shown here is derived from an EMBL/GenBank/DDBJ whole genome shotgun (WGS) entry which is preliminary data.</text>
</comment>
<dbReference type="InterPro" id="IPR015867">
    <property type="entry name" value="N-reg_PII/ATP_PRibTrfase_C"/>
</dbReference>
<proteinExistence type="predicted"/>
<dbReference type="InterPro" id="IPR019264">
    <property type="entry name" value="DUF2179"/>
</dbReference>
<evidence type="ECO:0000256" key="1">
    <source>
        <dbReference type="ARBA" id="ARBA00004651"/>
    </source>
</evidence>
<dbReference type="PANTHER" id="PTHR33545">
    <property type="entry name" value="UPF0750 MEMBRANE PROTEIN YITT-RELATED"/>
    <property type="match status" value="1"/>
</dbReference>
<evidence type="ECO:0000256" key="6">
    <source>
        <dbReference type="SAM" id="Phobius"/>
    </source>
</evidence>
<sequence length="299" mass="32701">MNSNTLKKIIITTLGSILVSAGVYFFMVPYNLTIGGTAGLSIALAKFIPGVPVGAFQLGINIILFILAFLLIGAEFGGLSIYSTIVVSIALISFEKIFPNIKPLVDTPFMSMVIGVVVTAIGIAMSLNQNASTGGTDIVGKILNKYIHVDLSVGVFIADFSVVIMGYFAYGINAAMYAIVGIMFNAVVIDKVLTGYKTRIKVYINSQKWEGINDYILNEIVRGSTLYEVKGGFNKSERIMIETILTRPEYIKLMTFIREFDSNAFVNVATVSEVSGEGFSYLTEDNLRVLKEKNKVRKM</sequence>
<evidence type="ECO:0000313" key="9">
    <source>
        <dbReference type="Proteomes" id="UP000823123"/>
    </source>
</evidence>
<dbReference type="InterPro" id="IPR051461">
    <property type="entry name" value="UPF0750_membrane"/>
</dbReference>
<dbReference type="Pfam" id="PF10035">
    <property type="entry name" value="DUF2179"/>
    <property type="match status" value="1"/>
</dbReference>
<keyword evidence="9" id="KW-1185">Reference proteome</keyword>
<feature type="transmembrane region" description="Helical" evidence="6">
    <location>
        <begin position="47"/>
        <end position="72"/>
    </location>
</feature>
<evidence type="ECO:0000259" key="7">
    <source>
        <dbReference type="Pfam" id="PF10035"/>
    </source>
</evidence>
<name>A0ABS1C867_9FIRM</name>
<dbReference type="Proteomes" id="UP000823123">
    <property type="component" value="Unassembled WGS sequence"/>
</dbReference>
<feature type="transmembrane region" description="Helical" evidence="6">
    <location>
        <begin position="79"/>
        <end position="97"/>
    </location>
</feature>
<gene>
    <name evidence="8" type="ORF">IBJ83_03050</name>
</gene>
<keyword evidence="4 6" id="KW-1133">Transmembrane helix</keyword>
<reference evidence="8 9" key="1">
    <citation type="submission" date="2020-09" db="EMBL/GenBank/DDBJ databases">
        <title>Parvimonas S3374 sp. nov.</title>
        <authorList>
            <person name="Buhl M."/>
        </authorList>
    </citation>
    <scope>NUCLEOTIDE SEQUENCE [LARGE SCALE GENOMIC DNA]</scope>
    <source>
        <strain evidence="8 9">S3374</strain>
    </source>
</reference>